<evidence type="ECO:0000313" key="10">
    <source>
        <dbReference type="EMBL" id="GAA4478669.1"/>
    </source>
</evidence>
<name>A0ABP8P312_9MICO</name>
<dbReference type="Proteomes" id="UP001500731">
    <property type="component" value="Unassembled WGS sequence"/>
</dbReference>
<dbReference type="CDD" id="cd02021">
    <property type="entry name" value="GntK"/>
    <property type="match status" value="1"/>
</dbReference>
<dbReference type="InterPro" id="IPR027417">
    <property type="entry name" value="P-loop_NTPase"/>
</dbReference>
<dbReference type="Gene3D" id="3.40.50.300">
    <property type="entry name" value="P-loop containing nucleotide triphosphate hydrolases"/>
    <property type="match status" value="1"/>
</dbReference>
<evidence type="ECO:0000256" key="9">
    <source>
        <dbReference type="RuleBase" id="RU363066"/>
    </source>
</evidence>
<evidence type="ECO:0000256" key="6">
    <source>
        <dbReference type="ARBA" id="ARBA00022777"/>
    </source>
</evidence>
<dbReference type="NCBIfam" id="TIGR01313">
    <property type="entry name" value="therm_gnt_kin"/>
    <property type="match status" value="1"/>
</dbReference>
<evidence type="ECO:0000256" key="1">
    <source>
        <dbReference type="ARBA" id="ARBA00004761"/>
    </source>
</evidence>
<keyword evidence="6 9" id="KW-0418">Kinase</keyword>
<comment type="pathway">
    <text evidence="1">Carbohydrate acid metabolism.</text>
</comment>
<comment type="similarity">
    <text evidence="2 9">Belongs to the gluconokinase GntK/GntV family.</text>
</comment>
<dbReference type="PANTHER" id="PTHR43442:SF3">
    <property type="entry name" value="GLUCONOKINASE-RELATED"/>
    <property type="match status" value="1"/>
</dbReference>
<keyword evidence="11" id="KW-1185">Reference proteome</keyword>
<evidence type="ECO:0000256" key="3">
    <source>
        <dbReference type="ARBA" id="ARBA00012054"/>
    </source>
</evidence>
<evidence type="ECO:0000256" key="5">
    <source>
        <dbReference type="ARBA" id="ARBA00022741"/>
    </source>
</evidence>
<proteinExistence type="inferred from homology"/>
<dbReference type="Pfam" id="PF01202">
    <property type="entry name" value="SKI"/>
    <property type="match status" value="1"/>
</dbReference>
<evidence type="ECO:0000256" key="8">
    <source>
        <dbReference type="ARBA" id="ARBA00048090"/>
    </source>
</evidence>
<comment type="caution">
    <text evidence="10">The sequence shown here is derived from an EMBL/GenBank/DDBJ whole genome shotgun (WGS) entry which is preliminary data.</text>
</comment>
<dbReference type="EMBL" id="BAABGP010000003">
    <property type="protein sequence ID" value="GAA4478669.1"/>
    <property type="molecule type" value="Genomic_DNA"/>
</dbReference>
<organism evidence="10 11">
    <name type="scientific">Microbacterium panaciterrae</name>
    <dbReference type="NCBI Taxonomy" id="985759"/>
    <lineage>
        <taxon>Bacteria</taxon>
        <taxon>Bacillati</taxon>
        <taxon>Actinomycetota</taxon>
        <taxon>Actinomycetes</taxon>
        <taxon>Micrococcales</taxon>
        <taxon>Microbacteriaceae</taxon>
        <taxon>Microbacterium</taxon>
    </lineage>
</organism>
<dbReference type="InterPro" id="IPR031322">
    <property type="entry name" value="Shikimate/glucono_kinase"/>
</dbReference>
<accession>A0ABP8P312</accession>
<keyword evidence="4 9" id="KW-0808">Transferase</keyword>
<dbReference type="RefSeq" id="WP_345183635.1">
    <property type="nucleotide sequence ID" value="NZ_BAABGP010000003.1"/>
</dbReference>
<dbReference type="SUPFAM" id="SSF52540">
    <property type="entry name" value="P-loop containing nucleoside triphosphate hydrolases"/>
    <property type="match status" value="1"/>
</dbReference>
<evidence type="ECO:0000256" key="2">
    <source>
        <dbReference type="ARBA" id="ARBA00008420"/>
    </source>
</evidence>
<protein>
    <recommendedName>
        <fullName evidence="3 9">Gluconokinase</fullName>
        <ecNumber evidence="3 9">2.7.1.12</ecNumber>
    </recommendedName>
</protein>
<comment type="catalytic activity">
    <reaction evidence="8 9">
        <text>D-gluconate + ATP = 6-phospho-D-gluconate + ADP + H(+)</text>
        <dbReference type="Rhea" id="RHEA:19433"/>
        <dbReference type="ChEBI" id="CHEBI:15378"/>
        <dbReference type="ChEBI" id="CHEBI:18391"/>
        <dbReference type="ChEBI" id="CHEBI:30616"/>
        <dbReference type="ChEBI" id="CHEBI:58759"/>
        <dbReference type="ChEBI" id="CHEBI:456216"/>
        <dbReference type="EC" id="2.7.1.12"/>
    </reaction>
</comment>
<keyword evidence="5 9" id="KW-0547">Nucleotide-binding</keyword>
<evidence type="ECO:0000256" key="4">
    <source>
        <dbReference type="ARBA" id="ARBA00022679"/>
    </source>
</evidence>
<dbReference type="EC" id="2.7.1.12" evidence="3 9"/>
<sequence>MSALASAPIVVVMGVSGCGKSTIGAALADRLRVPFQDADDLHPVSNVDKMAQGVPLTDADRAPWLCAIGGAMAQSMTSGLVVACSALRLAYRDTLRRHSPDVYFLHLSATRNVLAARMVVRSAHFMPLSLLESQLATLEPLTTKENGLAVDAELSVDRILGIAEPAIRAFAPHEG</sequence>
<evidence type="ECO:0000256" key="7">
    <source>
        <dbReference type="ARBA" id="ARBA00022840"/>
    </source>
</evidence>
<evidence type="ECO:0000313" key="11">
    <source>
        <dbReference type="Proteomes" id="UP001500731"/>
    </source>
</evidence>
<dbReference type="InterPro" id="IPR006001">
    <property type="entry name" value="Therm_gnt_kin"/>
</dbReference>
<reference evidence="11" key="1">
    <citation type="journal article" date="2019" name="Int. J. Syst. Evol. Microbiol.">
        <title>The Global Catalogue of Microorganisms (GCM) 10K type strain sequencing project: providing services to taxonomists for standard genome sequencing and annotation.</title>
        <authorList>
            <consortium name="The Broad Institute Genomics Platform"/>
            <consortium name="The Broad Institute Genome Sequencing Center for Infectious Disease"/>
            <person name="Wu L."/>
            <person name="Ma J."/>
        </authorList>
    </citation>
    <scope>NUCLEOTIDE SEQUENCE [LARGE SCALE GENOMIC DNA]</scope>
    <source>
        <strain evidence="11">JCM 17839</strain>
    </source>
</reference>
<dbReference type="PANTHER" id="PTHR43442">
    <property type="entry name" value="GLUCONOKINASE-RELATED"/>
    <property type="match status" value="1"/>
</dbReference>
<keyword evidence="7 9" id="KW-0067">ATP-binding</keyword>
<gene>
    <name evidence="10" type="ORF">GCM10023171_03080</name>
</gene>